<comment type="caution">
    <text evidence="2">The sequence shown here is derived from an EMBL/GenBank/DDBJ whole genome shotgun (WGS) entry which is preliminary data.</text>
</comment>
<name>A0A4C1UJE6_EUMVA</name>
<organism evidence="2 3">
    <name type="scientific">Eumeta variegata</name>
    <name type="common">Bagworm moth</name>
    <name type="synonym">Eumeta japonica</name>
    <dbReference type="NCBI Taxonomy" id="151549"/>
    <lineage>
        <taxon>Eukaryota</taxon>
        <taxon>Metazoa</taxon>
        <taxon>Ecdysozoa</taxon>
        <taxon>Arthropoda</taxon>
        <taxon>Hexapoda</taxon>
        <taxon>Insecta</taxon>
        <taxon>Pterygota</taxon>
        <taxon>Neoptera</taxon>
        <taxon>Endopterygota</taxon>
        <taxon>Lepidoptera</taxon>
        <taxon>Glossata</taxon>
        <taxon>Ditrysia</taxon>
        <taxon>Tineoidea</taxon>
        <taxon>Psychidae</taxon>
        <taxon>Oiketicinae</taxon>
        <taxon>Eumeta</taxon>
    </lineage>
</organism>
<dbReference type="Proteomes" id="UP000299102">
    <property type="component" value="Unassembled WGS sequence"/>
</dbReference>
<proteinExistence type="predicted"/>
<protein>
    <submittedName>
        <fullName evidence="2">Uncharacterized protein</fullName>
    </submittedName>
</protein>
<evidence type="ECO:0000256" key="1">
    <source>
        <dbReference type="SAM" id="MobiDB-lite"/>
    </source>
</evidence>
<gene>
    <name evidence="2" type="ORF">EVAR_86051_1</name>
</gene>
<sequence length="82" mass="9119">MIASKLFGERRRAPARDFPLVARSGLSIAPTFELSELENVTPVLISASTTKLVKQAFKPPKKRCSPPPMDNHNPREFTSALR</sequence>
<dbReference type="EMBL" id="BGZK01000181">
    <property type="protein sequence ID" value="GBP26548.1"/>
    <property type="molecule type" value="Genomic_DNA"/>
</dbReference>
<accession>A0A4C1UJE6</accession>
<reference evidence="2 3" key="1">
    <citation type="journal article" date="2019" name="Commun. Biol.">
        <title>The bagworm genome reveals a unique fibroin gene that provides high tensile strength.</title>
        <authorList>
            <person name="Kono N."/>
            <person name="Nakamura H."/>
            <person name="Ohtoshi R."/>
            <person name="Tomita M."/>
            <person name="Numata K."/>
            <person name="Arakawa K."/>
        </authorList>
    </citation>
    <scope>NUCLEOTIDE SEQUENCE [LARGE SCALE GENOMIC DNA]</scope>
</reference>
<feature type="region of interest" description="Disordered" evidence="1">
    <location>
        <begin position="56"/>
        <end position="82"/>
    </location>
</feature>
<evidence type="ECO:0000313" key="3">
    <source>
        <dbReference type="Proteomes" id="UP000299102"/>
    </source>
</evidence>
<keyword evidence="3" id="KW-1185">Reference proteome</keyword>
<evidence type="ECO:0000313" key="2">
    <source>
        <dbReference type="EMBL" id="GBP26548.1"/>
    </source>
</evidence>
<dbReference type="AlphaFoldDB" id="A0A4C1UJE6"/>